<keyword evidence="4" id="KW-0963">Cytoplasm</keyword>
<dbReference type="SMART" id="SM00220">
    <property type="entry name" value="S_TKc"/>
    <property type="match status" value="1"/>
</dbReference>
<keyword evidence="10" id="KW-0067">ATP-binding</keyword>
<dbReference type="EMBL" id="VCEB01000011">
    <property type="protein sequence ID" value="KAB0372269.1"/>
    <property type="molecule type" value="Genomic_DNA"/>
</dbReference>
<feature type="domain" description="Protein kinase" evidence="14">
    <location>
        <begin position="1"/>
        <end position="238"/>
    </location>
</feature>
<evidence type="ECO:0000256" key="13">
    <source>
        <dbReference type="SAM" id="MobiDB-lite"/>
    </source>
</evidence>
<evidence type="ECO:0000256" key="1">
    <source>
        <dbReference type="ARBA" id="ARBA00001946"/>
    </source>
</evidence>
<dbReference type="FunFam" id="3.30.200.20:FF:000494">
    <property type="entry name" value="serine/threonine-protein kinase WNK2 isoform X2"/>
    <property type="match status" value="1"/>
</dbReference>
<dbReference type="PROSITE" id="PS50011">
    <property type="entry name" value="PROTEIN_KINASE_DOM"/>
    <property type="match status" value="1"/>
</dbReference>
<dbReference type="Gene3D" id="3.10.20.90">
    <property type="entry name" value="Phosphatidylinositol 3-kinase Catalytic Subunit, Chain A, domain 1"/>
    <property type="match status" value="1"/>
</dbReference>
<dbReference type="InterPro" id="IPR008271">
    <property type="entry name" value="Ser/Thr_kinase_AS"/>
</dbReference>
<evidence type="ECO:0000256" key="5">
    <source>
        <dbReference type="ARBA" id="ARBA00022527"/>
    </source>
</evidence>
<evidence type="ECO:0000313" key="16">
    <source>
        <dbReference type="Proteomes" id="UP000326062"/>
    </source>
</evidence>
<gene>
    <name evidence="15" type="ORF">FD755_016061</name>
</gene>
<dbReference type="GO" id="GO:0005737">
    <property type="term" value="C:cytoplasm"/>
    <property type="evidence" value="ECO:0007669"/>
    <property type="project" value="UniProtKB-SubCell"/>
</dbReference>
<comment type="catalytic activity">
    <reaction evidence="11">
        <text>L-threonyl-[protein] + ATP = O-phospho-L-threonyl-[protein] + ADP + H(+)</text>
        <dbReference type="Rhea" id="RHEA:46608"/>
        <dbReference type="Rhea" id="RHEA-COMP:11060"/>
        <dbReference type="Rhea" id="RHEA-COMP:11605"/>
        <dbReference type="ChEBI" id="CHEBI:15378"/>
        <dbReference type="ChEBI" id="CHEBI:30013"/>
        <dbReference type="ChEBI" id="CHEBI:30616"/>
        <dbReference type="ChEBI" id="CHEBI:61977"/>
        <dbReference type="ChEBI" id="CHEBI:456216"/>
        <dbReference type="EC" id="2.7.11.1"/>
    </reaction>
</comment>
<evidence type="ECO:0000256" key="12">
    <source>
        <dbReference type="ARBA" id="ARBA00048679"/>
    </source>
</evidence>
<evidence type="ECO:0000256" key="4">
    <source>
        <dbReference type="ARBA" id="ARBA00022490"/>
    </source>
</evidence>
<feature type="region of interest" description="Disordered" evidence="13">
    <location>
        <begin position="386"/>
        <end position="418"/>
    </location>
</feature>
<protein>
    <recommendedName>
        <fullName evidence="3">non-specific serine/threonine protein kinase</fullName>
        <ecNumber evidence="3">2.7.11.1</ecNumber>
    </recommendedName>
</protein>
<feature type="region of interest" description="Disordered" evidence="13">
    <location>
        <begin position="352"/>
        <end position="372"/>
    </location>
</feature>
<evidence type="ECO:0000256" key="10">
    <source>
        <dbReference type="ARBA" id="ARBA00022840"/>
    </source>
</evidence>
<evidence type="ECO:0000256" key="6">
    <source>
        <dbReference type="ARBA" id="ARBA00022553"/>
    </source>
</evidence>
<dbReference type="Gene3D" id="1.10.510.10">
    <property type="entry name" value="Transferase(Phosphotransferase) domain 1"/>
    <property type="match status" value="1"/>
</dbReference>
<feature type="region of interest" description="Disordered" evidence="13">
    <location>
        <begin position="793"/>
        <end position="814"/>
    </location>
</feature>
<dbReference type="EC" id="2.7.11.1" evidence="3"/>
<keyword evidence="8" id="KW-0547">Nucleotide-binding</keyword>
<comment type="catalytic activity">
    <reaction evidence="12">
        <text>L-seryl-[protein] + ATP = O-phospho-L-seryl-[protein] + ADP + H(+)</text>
        <dbReference type="Rhea" id="RHEA:17989"/>
        <dbReference type="Rhea" id="RHEA-COMP:9863"/>
        <dbReference type="Rhea" id="RHEA-COMP:11604"/>
        <dbReference type="ChEBI" id="CHEBI:15378"/>
        <dbReference type="ChEBI" id="CHEBI:29999"/>
        <dbReference type="ChEBI" id="CHEBI:30616"/>
        <dbReference type="ChEBI" id="CHEBI:83421"/>
        <dbReference type="ChEBI" id="CHEBI:456216"/>
        <dbReference type="EC" id="2.7.11.1"/>
    </reaction>
</comment>
<dbReference type="Gene3D" id="3.30.200.20">
    <property type="entry name" value="Phosphorylase Kinase, domain 1"/>
    <property type="match status" value="1"/>
</dbReference>
<reference evidence="15 16" key="1">
    <citation type="submission" date="2019-06" db="EMBL/GenBank/DDBJ databases">
        <title>Discovery of a novel chromosome fission-fusion reversal in muntjac.</title>
        <authorList>
            <person name="Mudd A.B."/>
            <person name="Bredeson J.V."/>
            <person name="Baum R."/>
            <person name="Hockemeyer D."/>
            <person name="Rokhsar D.S."/>
        </authorList>
    </citation>
    <scope>NUCLEOTIDE SEQUENCE [LARGE SCALE GENOMIC DNA]</scope>
    <source>
        <strain evidence="15">UCam_UCB_Mr</strain>
        <tissue evidence="15">Fibroblast cell line</tissue>
    </source>
</reference>
<name>A0A5N3XDU8_MUNRE</name>
<organism evidence="15 16">
    <name type="scientific">Muntiacus reevesi</name>
    <name type="common">Reeves' muntjac</name>
    <name type="synonym">Cervus reevesi</name>
    <dbReference type="NCBI Taxonomy" id="9886"/>
    <lineage>
        <taxon>Eukaryota</taxon>
        <taxon>Metazoa</taxon>
        <taxon>Chordata</taxon>
        <taxon>Craniata</taxon>
        <taxon>Vertebrata</taxon>
        <taxon>Euteleostomi</taxon>
        <taxon>Mammalia</taxon>
        <taxon>Eutheria</taxon>
        <taxon>Laurasiatheria</taxon>
        <taxon>Artiodactyla</taxon>
        <taxon>Ruminantia</taxon>
        <taxon>Pecora</taxon>
        <taxon>Cervidae</taxon>
        <taxon>Muntiacinae</taxon>
        <taxon>Muntiacus</taxon>
    </lineage>
</organism>
<evidence type="ECO:0000256" key="2">
    <source>
        <dbReference type="ARBA" id="ARBA00004496"/>
    </source>
</evidence>
<proteinExistence type="predicted"/>
<evidence type="ECO:0000256" key="9">
    <source>
        <dbReference type="ARBA" id="ARBA00022777"/>
    </source>
</evidence>
<evidence type="ECO:0000256" key="11">
    <source>
        <dbReference type="ARBA" id="ARBA00047899"/>
    </source>
</evidence>
<evidence type="ECO:0000313" key="15">
    <source>
        <dbReference type="EMBL" id="KAB0372269.1"/>
    </source>
</evidence>
<dbReference type="AlphaFoldDB" id="A0A5N3XDU8"/>
<comment type="cofactor">
    <cofactor evidence="1">
        <name>Mg(2+)</name>
        <dbReference type="ChEBI" id="CHEBI:18420"/>
    </cofactor>
</comment>
<keyword evidence="7" id="KW-0808">Transferase</keyword>
<dbReference type="SUPFAM" id="SSF56112">
    <property type="entry name" value="Protein kinase-like (PK-like)"/>
    <property type="match status" value="1"/>
</dbReference>
<keyword evidence="6" id="KW-0597">Phosphoprotein</keyword>
<evidence type="ECO:0000256" key="7">
    <source>
        <dbReference type="ARBA" id="ARBA00022679"/>
    </source>
</evidence>
<sequence>MGRGAWQAAVHGDRKLTKAEQQRFKEEAEMLKGLQHPNIVRFYDSWESILKGKKCIVLVTELMTSGTLKTYLKRFKVMKPKVLRSWCRQILKGLQFLHTRTPPIIHRDLKCDNIFITGPTGSVKIGDLGLATLMRTSFAKSVIGTPEFMAPEMYEEHYDESVDVYAFGMCMLEMATSEYPYSECQNAAQIYRKVTSGIKPASFDKVTDPEVKEIIEGCIRQNKSERLSIRDLLNHAFFAEDTGLRVELAEEDDCSNSFLALRLWVEDPKKLKGKHKDNEAIEFSFNLETDTPEEVAYEMVKSGFFHESDSKAVAKSIRDRVTLIKKTREKKPAGCLEERRDSQCKSLGNVLAQPQNTSLPPPPVQHTGTECEETEVDQHVRQQLLQRKPQHHCSSVTGDNLSEAGAGSALHSDTSNQPTVAYSSDQIMGSQMVSNLPQTEINVLEKIYPSQQLVGHYQQISGLQKQPKLTQPPILPLVQGRSTILPVHVFGPPVVSQPQVSPLIVSKASQIKDSNPFFLVCFLCWTFQPDLNQYVNCELPDVQAGFRKGRGTRDQIASICWIIKKAREFQKNIYFCFIDYAKTFDCSEKVGLKPNIQEAKIMASVPITSWQIDGETVADFIFLGSKITANGIEPRALTMRAPSHHHWTSENSHGTCICNLNFFPSAPGTTADTGASASASVLPMMMSLLFNMLSRFVICFLSNIISIQIHITNCRSGPLLKCPLNQQQSLYIQHAAFQQQVPHSHAPNQIQPLPGIPNAITDVALIIYPLQEQLQPVALKHQHHLFLGHQKHNYNTRPSSSSGRDLKNQPSSVHLSPLSIPVQASTVSQRRLSITTIKSKLYNTVQCCYSVTQLCPTLCDPMDCSTPGFPVLHYLLDTHLKEVRESLVHISGRGTLRNFDKCLRLCNPNHYQNTKRCWQTFSVRFRYVACQTPLSMDFPGKKYWSELPFPTPGHLPDTGIKPVSLVSPAFSAYAGRFFTTVPPGKPPGECVVVSYFLQFCFTFFKTILALLCCLHLHTILKSSLQKEKESPPNIQVLIEIALVLTMGVHLFPILNPLPTSLPISSLRVIPVH</sequence>
<dbReference type="PROSITE" id="PS00108">
    <property type="entry name" value="PROTEIN_KINASE_ST"/>
    <property type="match status" value="1"/>
</dbReference>
<comment type="subcellular location">
    <subcellularLocation>
        <location evidence="2">Cytoplasm</location>
    </subcellularLocation>
</comment>
<accession>A0A5N3XDU8</accession>
<dbReference type="Pfam" id="PF00069">
    <property type="entry name" value="Pkinase"/>
    <property type="match status" value="1"/>
</dbReference>
<evidence type="ECO:0000256" key="3">
    <source>
        <dbReference type="ARBA" id="ARBA00012513"/>
    </source>
</evidence>
<dbReference type="InterPro" id="IPR024678">
    <property type="entry name" value="Kinase_OSR1/WNK_CCT"/>
</dbReference>
<dbReference type="GO" id="GO:0004674">
    <property type="term" value="F:protein serine/threonine kinase activity"/>
    <property type="evidence" value="ECO:0007669"/>
    <property type="project" value="UniProtKB-KW"/>
</dbReference>
<dbReference type="Pfam" id="PF12202">
    <property type="entry name" value="OSR1_C"/>
    <property type="match status" value="1"/>
</dbReference>
<evidence type="ECO:0000259" key="14">
    <source>
        <dbReference type="PROSITE" id="PS50011"/>
    </source>
</evidence>
<dbReference type="InterPro" id="IPR000719">
    <property type="entry name" value="Prot_kinase_dom"/>
</dbReference>
<dbReference type="Proteomes" id="UP000326062">
    <property type="component" value="Chromosome X"/>
</dbReference>
<evidence type="ECO:0000256" key="8">
    <source>
        <dbReference type="ARBA" id="ARBA00022741"/>
    </source>
</evidence>
<keyword evidence="9" id="KW-0418">Kinase</keyword>
<dbReference type="GO" id="GO:0005524">
    <property type="term" value="F:ATP binding"/>
    <property type="evidence" value="ECO:0007669"/>
    <property type="project" value="UniProtKB-KW"/>
</dbReference>
<dbReference type="FunFam" id="1.10.510.10:FF:000006">
    <property type="entry name" value="Serine/threonine-protein kinase WNK1 isoform 2"/>
    <property type="match status" value="1"/>
</dbReference>
<dbReference type="InterPro" id="IPR011009">
    <property type="entry name" value="Kinase-like_dom_sf"/>
</dbReference>
<feature type="compositionally biased region" description="Polar residues" evidence="13">
    <location>
        <begin position="795"/>
        <end position="814"/>
    </location>
</feature>
<dbReference type="PANTHER" id="PTHR13902">
    <property type="entry name" value="SERINE/THREONINE-PROTEIN KINASE WNK WITH NO LYSINE -RELATED"/>
    <property type="match status" value="1"/>
</dbReference>
<dbReference type="FunFam" id="3.10.20.90:FF:000007">
    <property type="entry name" value="Serine/threonine-protein kinase WNK1 isoform 1"/>
    <property type="match status" value="1"/>
</dbReference>
<comment type="caution">
    <text evidence="15">The sequence shown here is derived from an EMBL/GenBank/DDBJ whole genome shotgun (WGS) entry which is preliminary data.</text>
</comment>
<dbReference type="InterPro" id="IPR050588">
    <property type="entry name" value="WNK_Ser-Thr_kinase"/>
</dbReference>
<keyword evidence="16" id="KW-1185">Reference proteome</keyword>
<keyword evidence="5" id="KW-0723">Serine/threonine-protein kinase</keyword>